<evidence type="ECO:0000259" key="4">
    <source>
        <dbReference type="PROSITE" id="PS01180"/>
    </source>
</evidence>
<dbReference type="CDD" id="cd00041">
    <property type="entry name" value="CUB"/>
    <property type="match status" value="2"/>
</dbReference>
<feature type="domain" description="CUB" evidence="4">
    <location>
        <begin position="15"/>
        <end position="148"/>
    </location>
</feature>
<dbReference type="SUPFAM" id="SSF48726">
    <property type="entry name" value="Immunoglobulin"/>
    <property type="match status" value="2"/>
</dbReference>
<feature type="chain" id="PRO_5046300819" description="CUB domain-containing protein" evidence="3">
    <location>
        <begin position="21"/>
        <end position="419"/>
    </location>
</feature>
<reference evidence="5 6" key="1">
    <citation type="submission" date="2022-05" db="EMBL/GenBank/DDBJ databases">
        <authorList>
            <consortium name="Genoscope - CEA"/>
            <person name="William W."/>
        </authorList>
    </citation>
    <scope>NUCLEOTIDE SEQUENCE [LARGE SCALE GENOMIC DNA]</scope>
</reference>
<dbReference type="PROSITE" id="PS51257">
    <property type="entry name" value="PROKAR_LIPOPROTEIN"/>
    <property type="match status" value="1"/>
</dbReference>
<keyword evidence="6" id="KW-1185">Reference proteome</keyword>
<feature type="domain" description="CUB" evidence="4">
    <location>
        <begin position="194"/>
        <end position="294"/>
    </location>
</feature>
<evidence type="ECO:0000256" key="2">
    <source>
        <dbReference type="PROSITE-ProRule" id="PRU00059"/>
    </source>
</evidence>
<dbReference type="InterPro" id="IPR035914">
    <property type="entry name" value="Sperma_CUB_dom_sf"/>
</dbReference>
<dbReference type="PANTHER" id="PTHR24255">
    <property type="entry name" value="COMPLEMENT COMPONENT 1, S SUBCOMPONENT-RELATED"/>
    <property type="match status" value="1"/>
</dbReference>
<sequence length="419" mass="46001">MKVQFVLLIVGWFGHFGTLAASGCGLLVNNTLKSPGYPSHYPSNTHCVYSVSIPEGMALKIVFLDFWLQDPLIPHIMSLCFSDYLKVADENKVEVGRFCGELTGEEAVVGGIFPNITAPVPGTIIRTPAGVTKLKCTSTGTPPIYTAIIFNGTVRKNTTRSPEVSLNDEGNYSCVATSYYGTNIRIIPVVIIGCGSVFNNTLKSPDYTNDYPSNMHCVYKIAIPGGMALKITYQDFLLDYDYLNVTDDENNYVTHDCRQSTGKEIFVGGKEALITFHSDGDYQKRGFMLLFTFIHPTLPKIILPDPAFIVRAFKDARLSVTTTGTPPIVLSLMKNSTVLGRAVSAGKFKLSGQGNYSCVAVNNYGNYTRIDFSVVFIDCRQECTMSSEVIPENMIFCQNVTSSLSDFLEECAPTITHSL</sequence>
<evidence type="ECO:0000313" key="5">
    <source>
        <dbReference type="EMBL" id="CAH3047020.1"/>
    </source>
</evidence>
<dbReference type="SUPFAM" id="SSF49854">
    <property type="entry name" value="Spermadhesin, CUB domain"/>
    <property type="match status" value="2"/>
</dbReference>
<dbReference type="InterPro" id="IPR013783">
    <property type="entry name" value="Ig-like_fold"/>
</dbReference>
<comment type="caution">
    <text evidence="5">The sequence shown here is derived from an EMBL/GenBank/DDBJ whole genome shotgun (WGS) entry which is preliminary data.</text>
</comment>
<protein>
    <recommendedName>
        <fullName evidence="4">CUB domain-containing protein</fullName>
    </recommendedName>
</protein>
<dbReference type="PANTHER" id="PTHR24255:SF31">
    <property type="entry name" value="CUBILIN-LIKE PROTEIN"/>
    <property type="match status" value="1"/>
</dbReference>
<dbReference type="PROSITE" id="PS01180">
    <property type="entry name" value="CUB"/>
    <property type="match status" value="2"/>
</dbReference>
<keyword evidence="3" id="KW-0732">Signal</keyword>
<evidence type="ECO:0000256" key="1">
    <source>
        <dbReference type="ARBA" id="ARBA00023157"/>
    </source>
</evidence>
<name>A0ABN8NDH0_9CNID</name>
<dbReference type="Gene3D" id="2.60.120.290">
    <property type="entry name" value="Spermadhesin, CUB domain"/>
    <property type="match status" value="2"/>
</dbReference>
<evidence type="ECO:0000313" key="6">
    <source>
        <dbReference type="Proteomes" id="UP001159405"/>
    </source>
</evidence>
<feature type="signal peptide" evidence="3">
    <location>
        <begin position="1"/>
        <end position="20"/>
    </location>
</feature>
<gene>
    <name evidence="5" type="ORF">PLOB_00010007</name>
</gene>
<dbReference type="EMBL" id="CALNXK010000015">
    <property type="protein sequence ID" value="CAH3047020.1"/>
    <property type="molecule type" value="Genomic_DNA"/>
</dbReference>
<evidence type="ECO:0000256" key="3">
    <source>
        <dbReference type="SAM" id="SignalP"/>
    </source>
</evidence>
<dbReference type="InterPro" id="IPR000859">
    <property type="entry name" value="CUB_dom"/>
</dbReference>
<dbReference type="Gene3D" id="2.60.40.10">
    <property type="entry name" value="Immunoglobulins"/>
    <property type="match status" value="1"/>
</dbReference>
<dbReference type="Pfam" id="PF00431">
    <property type="entry name" value="CUB"/>
    <property type="match status" value="2"/>
</dbReference>
<dbReference type="SMART" id="SM00042">
    <property type="entry name" value="CUB"/>
    <property type="match status" value="2"/>
</dbReference>
<accession>A0ABN8NDH0</accession>
<keyword evidence="1" id="KW-1015">Disulfide bond</keyword>
<organism evidence="5 6">
    <name type="scientific">Porites lobata</name>
    <dbReference type="NCBI Taxonomy" id="104759"/>
    <lineage>
        <taxon>Eukaryota</taxon>
        <taxon>Metazoa</taxon>
        <taxon>Cnidaria</taxon>
        <taxon>Anthozoa</taxon>
        <taxon>Hexacorallia</taxon>
        <taxon>Scleractinia</taxon>
        <taxon>Fungiina</taxon>
        <taxon>Poritidae</taxon>
        <taxon>Porites</taxon>
    </lineage>
</organism>
<dbReference type="Proteomes" id="UP001159405">
    <property type="component" value="Unassembled WGS sequence"/>
</dbReference>
<proteinExistence type="predicted"/>
<dbReference type="InterPro" id="IPR036179">
    <property type="entry name" value="Ig-like_dom_sf"/>
</dbReference>
<comment type="caution">
    <text evidence="2">Lacks conserved residue(s) required for the propagation of feature annotation.</text>
</comment>